<feature type="region of interest" description="Disordered" evidence="1">
    <location>
        <begin position="194"/>
        <end position="214"/>
    </location>
</feature>
<feature type="region of interest" description="Disordered" evidence="1">
    <location>
        <begin position="65"/>
        <end position="119"/>
    </location>
</feature>
<dbReference type="GeneID" id="84592433"/>
<gene>
    <name evidence="2" type="ORF">An11g10980</name>
</gene>
<dbReference type="KEGG" id="ang:An11g10980"/>
<sequence>MARTLWIVEAINRSDGAHVTDQREVGLGSGTEGGQRKKRSRIRHYEVCIDAPAVDLTEIKRVDMKRSKTRKSARAWTARKEGRKPNRHHGGEEGRQCRAESAKERGRSGWDPTASDSRNTLSIVRPGYFDALLSWCTTVPKPGAPGSLLGLGKLAGGTPPRHSSYLAGWGEGNTIADVMGHPWIDEQVRRRCQKIEKKRERERKKKKKKKKRKQ</sequence>
<feature type="compositionally biased region" description="Basic and acidic residues" evidence="1">
    <location>
        <begin position="78"/>
        <end position="108"/>
    </location>
</feature>
<evidence type="ECO:0000256" key="1">
    <source>
        <dbReference type="SAM" id="MobiDB-lite"/>
    </source>
</evidence>
<accession>A0AAJ8BPX6</accession>
<protein>
    <submittedName>
        <fullName evidence="2">Uncharacterized protein</fullName>
    </submittedName>
</protein>
<evidence type="ECO:0000313" key="2">
    <source>
        <dbReference type="RefSeq" id="XP_059601707.1"/>
    </source>
</evidence>
<organism evidence="2">
    <name type="scientific">Aspergillus niger</name>
    <dbReference type="NCBI Taxonomy" id="5061"/>
    <lineage>
        <taxon>Eukaryota</taxon>
        <taxon>Fungi</taxon>
        <taxon>Dikarya</taxon>
        <taxon>Ascomycota</taxon>
        <taxon>Pezizomycotina</taxon>
        <taxon>Eurotiomycetes</taxon>
        <taxon>Eurotiomycetidae</taxon>
        <taxon>Eurotiales</taxon>
        <taxon>Aspergillaceae</taxon>
        <taxon>Aspergillus</taxon>
        <taxon>Aspergillus subgen. Circumdati</taxon>
    </lineage>
</organism>
<proteinExistence type="predicted"/>
<feature type="compositionally biased region" description="Basic residues" evidence="1">
    <location>
        <begin position="200"/>
        <end position="214"/>
    </location>
</feature>
<reference evidence="2" key="1">
    <citation type="submission" date="2025-02" db="EMBL/GenBank/DDBJ databases">
        <authorList>
            <consortium name="NCBI Genome Project"/>
        </authorList>
    </citation>
    <scope>NUCLEOTIDE SEQUENCE</scope>
</reference>
<dbReference type="VEuPathDB" id="FungiDB:An11g10980"/>
<dbReference type="RefSeq" id="XP_059601707.1">
    <property type="nucleotide sequence ID" value="XM_059750585.1"/>
</dbReference>
<dbReference type="AlphaFoldDB" id="A0AAJ8BPX6"/>
<reference evidence="2" key="2">
    <citation type="submission" date="2025-08" db="UniProtKB">
        <authorList>
            <consortium name="RefSeq"/>
        </authorList>
    </citation>
    <scope>IDENTIFICATION</scope>
</reference>
<name>A0AAJ8BPX6_ASPNG</name>